<dbReference type="AlphaFoldDB" id="A0A1B6KG93"/>
<accession>A0A1B6KG93</accession>
<dbReference type="EMBL" id="GEBQ01029542">
    <property type="protein sequence ID" value="JAT10435.1"/>
    <property type="molecule type" value="Transcribed_RNA"/>
</dbReference>
<organism evidence="3">
    <name type="scientific">Graphocephala atropunctata</name>
    <dbReference type="NCBI Taxonomy" id="36148"/>
    <lineage>
        <taxon>Eukaryota</taxon>
        <taxon>Metazoa</taxon>
        <taxon>Ecdysozoa</taxon>
        <taxon>Arthropoda</taxon>
        <taxon>Hexapoda</taxon>
        <taxon>Insecta</taxon>
        <taxon>Pterygota</taxon>
        <taxon>Neoptera</taxon>
        <taxon>Paraneoptera</taxon>
        <taxon>Hemiptera</taxon>
        <taxon>Auchenorrhyncha</taxon>
        <taxon>Membracoidea</taxon>
        <taxon>Cicadellidae</taxon>
        <taxon>Cicadellinae</taxon>
        <taxon>Cicadellini</taxon>
        <taxon>Graphocephala</taxon>
    </lineage>
</organism>
<keyword evidence="2" id="KW-0732">Signal</keyword>
<gene>
    <name evidence="3" type="ORF">g.10151</name>
</gene>
<evidence type="ECO:0000256" key="2">
    <source>
        <dbReference type="SAM" id="SignalP"/>
    </source>
</evidence>
<feature type="transmembrane region" description="Helical" evidence="1">
    <location>
        <begin position="107"/>
        <end position="123"/>
    </location>
</feature>
<evidence type="ECO:0000256" key="1">
    <source>
        <dbReference type="SAM" id="Phobius"/>
    </source>
</evidence>
<keyword evidence="1" id="KW-0812">Transmembrane</keyword>
<evidence type="ECO:0000313" key="3">
    <source>
        <dbReference type="EMBL" id="JAT10435.1"/>
    </source>
</evidence>
<feature type="chain" id="PRO_5008586552" evidence="2">
    <location>
        <begin position="18"/>
        <end position="126"/>
    </location>
</feature>
<keyword evidence="1" id="KW-0472">Membrane</keyword>
<name>A0A1B6KG93_9HEMI</name>
<proteinExistence type="predicted"/>
<feature type="signal peptide" evidence="2">
    <location>
        <begin position="1"/>
        <end position="17"/>
    </location>
</feature>
<keyword evidence="1" id="KW-1133">Transmembrane helix</keyword>
<reference evidence="3" key="1">
    <citation type="submission" date="2015-11" db="EMBL/GenBank/DDBJ databases">
        <title>De novo transcriptome assembly of four potential Pierce s Disease insect vectors from Arizona vineyards.</title>
        <authorList>
            <person name="Tassone E.E."/>
        </authorList>
    </citation>
    <scope>NUCLEOTIDE SEQUENCE</scope>
</reference>
<protein>
    <submittedName>
        <fullName evidence="3">Uncharacterized protein</fullName>
    </submittedName>
</protein>
<sequence>MHWHVIILVCFLKLTAALNTSVLRDGSYVEGSDYGNYFGEFDEDYQVTPQDSEDYEGTEVTEQSVAHTTTKSSQVTPLNRSRVYFRGTLYDDYGCSITTAPFLEPRLALFLTLVIVYYVVLSLREQ</sequence>